<organism evidence="8 9">
    <name type="scientific">Pinctada imbricata</name>
    <name type="common">Atlantic pearl-oyster</name>
    <name type="synonym">Pinctada martensii</name>
    <dbReference type="NCBI Taxonomy" id="66713"/>
    <lineage>
        <taxon>Eukaryota</taxon>
        <taxon>Metazoa</taxon>
        <taxon>Spiralia</taxon>
        <taxon>Lophotrochozoa</taxon>
        <taxon>Mollusca</taxon>
        <taxon>Bivalvia</taxon>
        <taxon>Autobranchia</taxon>
        <taxon>Pteriomorphia</taxon>
        <taxon>Pterioida</taxon>
        <taxon>Pterioidea</taxon>
        <taxon>Pteriidae</taxon>
        <taxon>Pinctada</taxon>
    </lineage>
</organism>
<keyword evidence="3 7" id="KW-0812">Transmembrane</keyword>
<evidence type="ECO:0000313" key="9">
    <source>
        <dbReference type="Proteomes" id="UP001186944"/>
    </source>
</evidence>
<dbReference type="PIRSF" id="PIRSF002419">
    <property type="entry name" value="Tetraspanin"/>
    <property type="match status" value="1"/>
</dbReference>
<dbReference type="PANTHER" id="PTHR19282:SF478">
    <property type="entry name" value="TETRASPANIN"/>
    <property type="match status" value="1"/>
</dbReference>
<evidence type="ECO:0000256" key="4">
    <source>
        <dbReference type="ARBA" id="ARBA00022989"/>
    </source>
</evidence>
<feature type="transmembrane region" description="Helical" evidence="7">
    <location>
        <begin position="7"/>
        <end position="27"/>
    </location>
</feature>
<name>A0AA88YBG0_PINIB</name>
<keyword evidence="5 7" id="KW-0472">Membrane</keyword>
<evidence type="ECO:0000256" key="7">
    <source>
        <dbReference type="RuleBase" id="RU361218"/>
    </source>
</evidence>
<feature type="disulfide bond" evidence="6">
    <location>
        <begin position="144"/>
        <end position="166"/>
    </location>
</feature>
<evidence type="ECO:0000256" key="5">
    <source>
        <dbReference type="ARBA" id="ARBA00023136"/>
    </source>
</evidence>
<dbReference type="GO" id="GO:0005886">
    <property type="term" value="C:plasma membrane"/>
    <property type="evidence" value="ECO:0007669"/>
    <property type="project" value="TreeGrafter"/>
</dbReference>
<comment type="similarity">
    <text evidence="2 7">Belongs to the tetraspanin (TM4SF) family.</text>
</comment>
<keyword evidence="4 7" id="KW-1133">Transmembrane helix</keyword>
<dbReference type="EMBL" id="VSWD01000005">
    <property type="protein sequence ID" value="KAK3101608.1"/>
    <property type="molecule type" value="Genomic_DNA"/>
</dbReference>
<dbReference type="InterPro" id="IPR018499">
    <property type="entry name" value="Tetraspanin/Peripherin"/>
</dbReference>
<accession>A0AA88YBG0</accession>
<evidence type="ECO:0000313" key="8">
    <source>
        <dbReference type="EMBL" id="KAK3101608.1"/>
    </source>
</evidence>
<feature type="transmembrane region" description="Helical" evidence="7">
    <location>
        <begin position="47"/>
        <end position="68"/>
    </location>
</feature>
<dbReference type="SUPFAM" id="SSF48652">
    <property type="entry name" value="Tetraspanin"/>
    <property type="match status" value="1"/>
</dbReference>
<evidence type="ECO:0000256" key="6">
    <source>
        <dbReference type="PIRSR" id="PIRSR002419-1"/>
    </source>
</evidence>
<dbReference type="AlphaFoldDB" id="A0AA88YBG0"/>
<dbReference type="Gene3D" id="1.10.1450.10">
    <property type="entry name" value="Tetraspanin"/>
    <property type="match status" value="1"/>
</dbReference>
<comment type="caution">
    <text evidence="8">The sequence shown here is derived from an EMBL/GenBank/DDBJ whole genome shotgun (WGS) entry which is preliminary data.</text>
</comment>
<dbReference type="PRINTS" id="PR00259">
    <property type="entry name" value="TMFOUR"/>
</dbReference>
<dbReference type="InterPro" id="IPR008952">
    <property type="entry name" value="Tetraspanin_EC2_sf"/>
</dbReference>
<sequence length="213" mass="23918">MSDNVKFSIPLQILGCGGLVVGVWMEINKEPYGVVLPSHAYLKATSLLISASVITLIIGFVGCCGSLIENRGMLVVYFVFLLVTFILGVVATALAFTNKEVFKKSLKTELLYSLEYSTKPNISDSSRDGVNNMLNMMQTQLNCCGVNNYTDWYRVGDHLKHVPESCCVHRMKDCGTSQSYEWYKRVGTIIQLTCTFIYHIHSTIIILLFTKKY</sequence>
<feature type="transmembrane region" description="Helical" evidence="7">
    <location>
        <begin position="75"/>
        <end position="96"/>
    </location>
</feature>
<keyword evidence="6" id="KW-1015">Disulfide bond</keyword>
<protein>
    <recommendedName>
        <fullName evidence="7">Tetraspanin</fullName>
    </recommendedName>
</protein>
<reference evidence="8" key="1">
    <citation type="submission" date="2019-08" db="EMBL/GenBank/DDBJ databases">
        <title>The improved chromosome-level genome for the pearl oyster Pinctada fucata martensii using PacBio sequencing and Hi-C.</title>
        <authorList>
            <person name="Zheng Z."/>
        </authorList>
    </citation>
    <scope>NUCLEOTIDE SEQUENCE</scope>
    <source>
        <strain evidence="8">ZZ-2019</strain>
        <tissue evidence="8">Adductor muscle</tissue>
    </source>
</reference>
<dbReference type="InterPro" id="IPR000301">
    <property type="entry name" value="Tetraspanin_animals"/>
</dbReference>
<comment type="subcellular location">
    <subcellularLocation>
        <location evidence="1 7">Membrane</location>
        <topology evidence="1 7">Multi-pass membrane protein</topology>
    </subcellularLocation>
</comment>
<evidence type="ECO:0000256" key="2">
    <source>
        <dbReference type="ARBA" id="ARBA00006840"/>
    </source>
</evidence>
<dbReference type="Proteomes" id="UP001186944">
    <property type="component" value="Unassembled WGS sequence"/>
</dbReference>
<evidence type="ECO:0000256" key="3">
    <source>
        <dbReference type="ARBA" id="ARBA00022692"/>
    </source>
</evidence>
<dbReference type="PANTHER" id="PTHR19282">
    <property type="entry name" value="TETRASPANIN"/>
    <property type="match status" value="1"/>
</dbReference>
<proteinExistence type="inferred from homology"/>
<dbReference type="Pfam" id="PF00335">
    <property type="entry name" value="Tetraspanin"/>
    <property type="match status" value="1"/>
</dbReference>
<feature type="transmembrane region" description="Helical" evidence="7">
    <location>
        <begin position="189"/>
        <end position="209"/>
    </location>
</feature>
<gene>
    <name evidence="8" type="ORF">FSP39_004826</name>
</gene>
<evidence type="ECO:0000256" key="1">
    <source>
        <dbReference type="ARBA" id="ARBA00004141"/>
    </source>
</evidence>
<keyword evidence="9" id="KW-1185">Reference proteome</keyword>